<protein>
    <submittedName>
        <fullName evidence="2">Uncharacterized protein</fullName>
    </submittedName>
</protein>
<sequence>MRFFILFVVFGISAAKQLTIAVRDNITHACPNVKSDIIDSKSMKLDFQMIGTPDGSRQTDQVTVISQNGESRTMTFPGCYRVTLSFKLKQKLENPYIESFLQMGTNLPCQSGDQEPIGSISNICTNITQSNWCPLSQHGQLRNMLQAKSTW</sequence>
<proteinExistence type="predicted"/>
<accession>A0AC35GWY7</accession>
<evidence type="ECO:0000313" key="2">
    <source>
        <dbReference type="WBParaSite" id="PS1159_v2.g9604.t1"/>
    </source>
</evidence>
<name>A0AC35GWY7_9BILA</name>
<dbReference type="WBParaSite" id="PS1159_v2.g9604.t1">
    <property type="protein sequence ID" value="PS1159_v2.g9604.t1"/>
    <property type="gene ID" value="PS1159_v2.g9604"/>
</dbReference>
<dbReference type="Proteomes" id="UP000887580">
    <property type="component" value="Unplaced"/>
</dbReference>
<organism evidence="1 2">
    <name type="scientific">Panagrolaimus sp. PS1159</name>
    <dbReference type="NCBI Taxonomy" id="55785"/>
    <lineage>
        <taxon>Eukaryota</taxon>
        <taxon>Metazoa</taxon>
        <taxon>Ecdysozoa</taxon>
        <taxon>Nematoda</taxon>
        <taxon>Chromadorea</taxon>
        <taxon>Rhabditida</taxon>
        <taxon>Tylenchina</taxon>
        <taxon>Panagrolaimomorpha</taxon>
        <taxon>Panagrolaimoidea</taxon>
        <taxon>Panagrolaimidae</taxon>
        <taxon>Panagrolaimus</taxon>
    </lineage>
</organism>
<reference evidence="2" key="1">
    <citation type="submission" date="2022-11" db="UniProtKB">
        <authorList>
            <consortium name="WormBaseParasite"/>
        </authorList>
    </citation>
    <scope>IDENTIFICATION</scope>
</reference>
<evidence type="ECO:0000313" key="1">
    <source>
        <dbReference type="Proteomes" id="UP000887580"/>
    </source>
</evidence>